<evidence type="ECO:0000313" key="3">
    <source>
        <dbReference type="Proteomes" id="UP000593568"/>
    </source>
</evidence>
<reference evidence="2 3" key="1">
    <citation type="journal article" date="2019" name="Genome Biol. Evol.">
        <title>Insights into the evolution of the New World diploid cottons (Gossypium, subgenus Houzingenia) based on genome sequencing.</title>
        <authorList>
            <person name="Grover C.E."/>
            <person name="Arick M.A. 2nd"/>
            <person name="Thrash A."/>
            <person name="Conover J.L."/>
            <person name="Sanders W.S."/>
            <person name="Peterson D.G."/>
            <person name="Frelichowski J.E."/>
            <person name="Scheffler J.A."/>
            <person name="Scheffler B.E."/>
            <person name="Wendel J.F."/>
        </authorList>
    </citation>
    <scope>NUCLEOTIDE SEQUENCE [LARGE SCALE GENOMIC DNA]</scope>
    <source>
        <strain evidence="2">8</strain>
        <tissue evidence="2">Leaf</tissue>
    </source>
</reference>
<keyword evidence="3" id="KW-1185">Reference proteome</keyword>
<feature type="region of interest" description="Disordered" evidence="1">
    <location>
        <begin position="1"/>
        <end position="49"/>
    </location>
</feature>
<organism evidence="2 3">
    <name type="scientific">Gossypium trilobum</name>
    <dbReference type="NCBI Taxonomy" id="34281"/>
    <lineage>
        <taxon>Eukaryota</taxon>
        <taxon>Viridiplantae</taxon>
        <taxon>Streptophyta</taxon>
        <taxon>Embryophyta</taxon>
        <taxon>Tracheophyta</taxon>
        <taxon>Spermatophyta</taxon>
        <taxon>Magnoliopsida</taxon>
        <taxon>eudicotyledons</taxon>
        <taxon>Gunneridae</taxon>
        <taxon>Pentapetalae</taxon>
        <taxon>rosids</taxon>
        <taxon>malvids</taxon>
        <taxon>Malvales</taxon>
        <taxon>Malvaceae</taxon>
        <taxon>Malvoideae</taxon>
        <taxon>Gossypium</taxon>
    </lineage>
</organism>
<comment type="caution">
    <text evidence="2">The sequence shown here is derived from an EMBL/GenBank/DDBJ whole genome shotgun (WGS) entry which is preliminary data.</text>
</comment>
<name>A0A7J9DPB7_9ROSI</name>
<feature type="compositionally biased region" description="Basic and acidic residues" evidence="1">
    <location>
        <begin position="1"/>
        <end position="12"/>
    </location>
</feature>
<dbReference type="Proteomes" id="UP000593568">
    <property type="component" value="Unassembled WGS sequence"/>
</dbReference>
<evidence type="ECO:0000313" key="2">
    <source>
        <dbReference type="EMBL" id="MBA0762580.1"/>
    </source>
</evidence>
<dbReference type="AlphaFoldDB" id="A0A7J9DPB7"/>
<evidence type="ECO:0000256" key="1">
    <source>
        <dbReference type="SAM" id="MobiDB-lite"/>
    </source>
</evidence>
<proteinExistence type="predicted"/>
<gene>
    <name evidence="2" type="ORF">Gotri_012172</name>
</gene>
<protein>
    <submittedName>
        <fullName evidence="2">Uncharacterized protein</fullName>
    </submittedName>
</protein>
<accession>A0A7J9DPB7</accession>
<sequence length="126" mass="14370">MLSHNKDDHQNHNNDVPHQPKAKSGAASVEEDNKRINNDDNETSSVITDEKCKGQVNSCFVPPLFDPPAVLFLNIPIFTPNSIDFLCVNHQSFYNYTDSLFFTQNMRSSILSSSRLEGMNEFRNYQ</sequence>
<dbReference type="EMBL" id="JABEZW010000004">
    <property type="protein sequence ID" value="MBA0762580.1"/>
    <property type="molecule type" value="Genomic_DNA"/>
</dbReference>
<feature type="non-terminal residue" evidence="2">
    <location>
        <position position="126"/>
    </location>
</feature>